<evidence type="ECO:0000256" key="1">
    <source>
        <dbReference type="SAM" id="MobiDB-lite"/>
    </source>
</evidence>
<comment type="caution">
    <text evidence="2">The sequence shown here is derived from an EMBL/GenBank/DDBJ whole genome shotgun (WGS) entry which is preliminary data.</text>
</comment>
<feature type="region of interest" description="Disordered" evidence="1">
    <location>
        <begin position="1"/>
        <end position="26"/>
    </location>
</feature>
<proteinExistence type="predicted"/>
<name>A0AAV4C0Q7_9GAST</name>
<protein>
    <submittedName>
        <fullName evidence="2">Uncharacterized protein</fullName>
    </submittedName>
</protein>
<dbReference type="AlphaFoldDB" id="A0AAV4C0Q7"/>
<reference evidence="2 3" key="1">
    <citation type="journal article" date="2021" name="Elife">
        <title>Chloroplast acquisition without the gene transfer in kleptoplastic sea slugs, Plakobranchus ocellatus.</title>
        <authorList>
            <person name="Maeda T."/>
            <person name="Takahashi S."/>
            <person name="Yoshida T."/>
            <person name="Shimamura S."/>
            <person name="Takaki Y."/>
            <person name="Nagai Y."/>
            <person name="Toyoda A."/>
            <person name="Suzuki Y."/>
            <person name="Arimoto A."/>
            <person name="Ishii H."/>
            <person name="Satoh N."/>
            <person name="Nishiyama T."/>
            <person name="Hasebe M."/>
            <person name="Maruyama T."/>
            <person name="Minagawa J."/>
            <person name="Obokata J."/>
            <person name="Shigenobu S."/>
        </authorList>
    </citation>
    <scope>NUCLEOTIDE SEQUENCE [LARGE SCALE GENOMIC DNA]</scope>
</reference>
<evidence type="ECO:0000313" key="2">
    <source>
        <dbReference type="EMBL" id="GFO24269.1"/>
    </source>
</evidence>
<sequence length="107" mass="11422">MLNVADGHIAQQAGQSCQFGPEPRSKLDPAEHKVVAVLSVVSGLTSKRLEKAGVHNNVISGFGPCVRPGRRWRGSDPRQKGPCRYQGGIASHRATDAPIIVKSSPNE</sequence>
<organism evidence="2 3">
    <name type="scientific">Plakobranchus ocellatus</name>
    <dbReference type="NCBI Taxonomy" id="259542"/>
    <lineage>
        <taxon>Eukaryota</taxon>
        <taxon>Metazoa</taxon>
        <taxon>Spiralia</taxon>
        <taxon>Lophotrochozoa</taxon>
        <taxon>Mollusca</taxon>
        <taxon>Gastropoda</taxon>
        <taxon>Heterobranchia</taxon>
        <taxon>Euthyneura</taxon>
        <taxon>Panpulmonata</taxon>
        <taxon>Sacoglossa</taxon>
        <taxon>Placobranchoidea</taxon>
        <taxon>Plakobranchidae</taxon>
        <taxon>Plakobranchus</taxon>
    </lineage>
</organism>
<gene>
    <name evidence="2" type="ORF">PoB_005077400</name>
</gene>
<evidence type="ECO:0000313" key="3">
    <source>
        <dbReference type="Proteomes" id="UP000735302"/>
    </source>
</evidence>
<accession>A0AAV4C0Q7</accession>
<dbReference type="EMBL" id="BLXT01005595">
    <property type="protein sequence ID" value="GFO24269.1"/>
    <property type="molecule type" value="Genomic_DNA"/>
</dbReference>
<keyword evidence="3" id="KW-1185">Reference proteome</keyword>
<dbReference type="Proteomes" id="UP000735302">
    <property type="component" value="Unassembled WGS sequence"/>
</dbReference>